<dbReference type="Pfam" id="PF07683">
    <property type="entry name" value="CobW_C"/>
    <property type="match status" value="1"/>
</dbReference>
<dbReference type="InterPro" id="IPR051316">
    <property type="entry name" value="Zinc-reg_GTPase_activator"/>
</dbReference>
<gene>
    <name evidence="4" type="ORF">IAB44_09290</name>
</gene>
<evidence type="ECO:0000259" key="2">
    <source>
        <dbReference type="Pfam" id="PF02492"/>
    </source>
</evidence>
<evidence type="ECO:0000313" key="5">
    <source>
        <dbReference type="Proteomes" id="UP000823935"/>
    </source>
</evidence>
<evidence type="ECO:0000259" key="3">
    <source>
        <dbReference type="Pfam" id="PF07683"/>
    </source>
</evidence>
<dbReference type="InterPro" id="IPR003495">
    <property type="entry name" value="CobW/HypB/UreG_nucleotide-bd"/>
</dbReference>
<dbReference type="InterPro" id="IPR011629">
    <property type="entry name" value="CobW-like_C"/>
</dbReference>
<organism evidence="4 5">
    <name type="scientific">Candidatus Limivivens intestinipullorum</name>
    <dbReference type="NCBI Taxonomy" id="2840858"/>
    <lineage>
        <taxon>Bacteria</taxon>
        <taxon>Bacillati</taxon>
        <taxon>Bacillota</taxon>
        <taxon>Clostridia</taxon>
        <taxon>Lachnospirales</taxon>
        <taxon>Lachnospiraceae</taxon>
        <taxon>Lachnospiraceae incertae sedis</taxon>
        <taxon>Candidatus Limivivens</taxon>
    </lineage>
</organism>
<dbReference type="Pfam" id="PF02492">
    <property type="entry name" value="cobW"/>
    <property type="match status" value="1"/>
</dbReference>
<dbReference type="PANTHER" id="PTHR13748">
    <property type="entry name" value="COBW-RELATED"/>
    <property type="match status" value="1"/>
</dbReference>
<protein>
    <submittedName>
        <fullName evidence="4">GTP-binding protein</fullName>
    </submittedName>
</protein>
<feature type="compositionally biased region" description="Basic residues" evidence="1">
    <location>
        <begin position="319"/>
        <end position="329"/>
    </location>
</feature>
<dbReference type="GO" id="GO:0005737">
    <property type="term" value="C:cytoplasm"/>
    <property type="evidence" value="ECO:0007669"/>
    <property type="project" value="TreeGrafter"/>
</dbReference>
<feature type="domain" description="CobW/HypB/UreG nucleotide-binding" evidence="2">
    <location>
        <begin position="3"/>
        <end position="175"/>
    </location>
</feature>
<dbReference type="InterPro" id="IPR027417">
    <property type="entry name" value="P-loop_NTPase"/>
</dbReference>
<dbReference type="PANTHER" id="PTHR13748:SF62">
    <property type="entry name" value="COBW DOMAIN-CONTAINING PROTEIN"/>
    <property type="match status" value="1"/>
</dbReference>
<evidence type="ECO:0000256" key="1">
    <source>
        <dbReference type="SAM" id="MobiDB-lite"/>
    </source>
</evidence>
<dbReference type="Proteomes" id="UP000823935">
    <property type="component" value="Unassembled WGS sequence"/>
</dbReference>
<evidence type="ECO:0000313" key="4">
    <source>
        <dbReference type="EMBL" id="HIS31721.1"/>
    </source>
</evidence>
<dbReference type="AlphaFoldDB" id="A0A9D1ETY4"/>
<dbReference type="SUPFAM" id="SSF90002">
    <property type="entry name" value="Hypothetical protein YjiA, C-terminal domain"/>
    <property type="match status" value="1"/>
</dbReference>
<accession>A0A9D1ETY4</accession>
<reference evidence="4" key="2">
    <citation type="journal article" date="2021" name="PeerJ">
        <title>Extensive microbial diversity within the chicken gut microbiome revealed by metagenomics and culture.</title>
        <authorList>
            <person name="Gilroy R."/>
            <person name="Ravi A."/>
            <person name="Getino M."/>
            <person name="Pursley I."/>
            <person name="Horton D.L."/>
            <person name="Alikhan N.F."/>
            <person name="Baker D."/>
            <person name="Gharbi K."/>
            <person name="Hall N."/>
            <person name="Watson M."/>
            <person name="Adriaenssens E.M."/>
            <person name="Foster-Nyarko E."/>
            <person name="Jarju S."/>
            <person name="Secka A."/>
            <person name="Antonio M."/>
            <person name="Oren A."/>
            <person name="Chaudhuri R.R."/>
            <person name="La Ragione R."/>
            <person name="Hildebrand F."/>
            <person name="Pallen M.J."/>
        </authorList>
    </citation>
    <scope>NUCLEOTIDE SEQUENCE</scope>
    <source>
        <strain evidence="4">CHK190-19873</strain>
    </source>
</reference>
<sequence>MKILVVSGFLGAGKTTFIKELSRKTRRDFVVMENEYAQADIDRELLNEEKAVNIWELTEGCVCCSMKTDFASSILTIANTLDPEYLVVEPTGAAVLSRIIANIRQIEYERITLLRPITIVDADSFSLCLRDYRELFLDQLKTAGTIVVSRRSFSSEEEIRDFSKTLAEINPDASIQVPHYSHAAPSWWESLLSSSYDGGRNVPESSPETPDLETLSLYDISLPGSMQLLWFLENLSRGAFGKIVRAKGIVTLPDTRLRFDLSNGLYSITGFAGDGRSNGVFIGTGIRRAQIRKLLVPGFLDIPSAPGDSSRKQILRLPRQPRGKQGKHP</sequence>
<dbReference type="SUPFAM" id="SSF52540">
    <property type="entry name" value="P-loop containing nucleoside triphosphate hydrolases"/>
    <property type="match status" value="1"/>
</dbReference>
<name>A0A9D1ETY4_9FIRM</name>
<comment type="caution">
    <text evidence="4">The sequence shown here is derived from an EMBL/GenBank/DDBJ whole genome shotgun (WGS) entry which is preliminary data.</text>
</comment>
<reference evidence="4" key="1">
    <citation type="submission" date="2020-10" db="EMBL/GenBank/DDBJ databases">
        <authorList>
            <person name="Gilroy R."/>
        </authorList>
    </citation>
    <scope>NUCLEOTIDE SEQUENCE</scope>
    <source>
        <strain evidence="4">CHK190-19873</strain>
    </source>
</reference>
<dbReference type="Gene3D" id="3.40.50.300">
    <property type="entry name" value="P-loop containing nucleotide triphosphate hydrolases"/>
    <property type="match status" value="1"/>
</dbReference>
<feature type="domain" description="CobW C-terminal" evidence="3">
    <location>
        <begin position="231"/>
        <end position="295"/>
    </location>
</feature>
<proteinExistence type="predicted"/>
<dbReference type="EMBL" id="DVIQ01000053">
    <property type="protein sequence ID" value="HIS31721.1"/>
    <property type="molecule type" value="Genomic_DNA"/>
</dbReference>
<feature type="region of interest" description="Disordered" evidence="1">
    <location>
        <begin position="306"/>
        <end position="329"/>
    </location>
</feature>